<feature type="compositionally biased region" description="Basic and acidic residues" evidence="1">
    <location>
        <begin position="471"/>
        <end position="484"/>
    </location>
</feature>
<evidence type="ECO:0000313" key="3">
    <source>
        <dbReference type="EMBL" id="AYP41289.1"/>
    </source>
</evidence>
<dbReference type="GO" id="GO:0008137">
    <property type="term" value="F:NADH dehydrogenase (ubiquinone) activity"/>
    <property type="evidence" value="ECO:0007669"/>
    <property type="project" value="InterPro"/>
</dbReference>
<organism evidence="3">
    <name type="scientific">Hirsutella thompsonii</name>
    <name type="common">Entomogenous fungus</name>
    <dbReference type="NCBI Taxonomy" id="42368"/>
    <lineage>
        <taxon>Eukaryota</taxon>
        <taxon>Fungi</taxon>
        <taxon>Dikarya</taxon>
        <taxon>Ascomycota</taxon>
        <taxon>Pezizomycotina</taxon>
        <taxon>Sordariomycetes</taxon>
        <taxon>Hypocreomycetidae</taxon>
        <taxon>Hypocreales</taxon>
        <taxon>Ophiocordycipitaceae</taxon>
        <taxon>Hirsutella</taxon>
    </lineage>
</organism>
<name>A0A3G2ZP97_HIRTH</name>
<protein>
    <submittedName>
        <fullName evidence="3">NADH dehydrogenase subunit 6</fullName>
        <ecNumber evidence="3">1.6.5.3</ecNumber>
    </submittedName>
</protein>
<dbReference type="PANTHER" id="PTHR33269:SF17">
    <property type="entry name" value="NADH-UBIQUINONE OXIDOREDUCTASE CHAIN 6"/>
    <property type="match status" value="1"/>
</dbReference>
<feature type="compositionally biased region" description="Polar residues" evidence="1">
    <location>
        <begin position="510"/>
        <end position="523"/>
    </location>
</feature>
<feature type="transmembrane region" description="Helical" evidence="2">
    <location>
        <begin position="40"/>
        <end position="62"/>
    </location>
</feature>
<dbReference type="EMBL" id="MH367294">
    <property type="protein sequence ID" value="AYP41289.1"/>
    <property type="molecule type" value="Genomic_DNA"/>
</dbReference>
<keyword evidence="3" id="KW-0496">Mitochondrion</keyword>
<feature type="compositionally biased region" description="Low complexity" evidence="1">
    <location>
        <begin position="524"/>
        <end position="553"/>
    </location>
</feature>
<feature type="compositionally biased region" description="Polar residues" evidence="1">
    <location>
        <begin position="366"/>
        <end position="382"/>
    </location>
</feature>
<dbReference type="EC" id="1.6.5.3" evidence="3"/>
<reference evidence="3" key="1">
    <citation type="journal article" date="2018" name="Environ. Microbiol.">
        <title>Mitochondrial genome, comparative analysis and evolutionary insights into the entomopathogenic fungus Hirsutella thompsonii.</title>
        <authorList>
            <person name="Wang L."/>
            <person name="Zhang S."/>
            <person name="Li J.H."/>
            <person name="Zhang Y.J."/>
        </authorList>
    </citation>
    <scope>NUCLEOTIDE SEQUENCE</scope>
    <source>
        <strain evidence="3">ARSEF 9457</strain>
    </source>
</reference>
<dbReference type="Pfam" id="PF00499">
    <property type="entry name" value="Oxidored_q3"/>
    <property type="match status" value="1"/>
</dbReference>
<dbReference type="Gene3D" id="1.20.120.1200">
    <property type="entry name" value="NADH-ubiquinone/plastoquinone oxidoreductase chain 6, subunit NuoJ"/>
    <property type="match status" value="1"/>
</dbReference>
<dbReference type="RefSeq" id="YP_009546972.1">
    <property type="nucleotide sequence ID" value="NC_040165.1"/>
</dbReference>
<feature type="transmembrane region" description="Helical" evidence="2">
    <location>
        <begin position="68"/>
        <end position="88"/>
    </location>
</feature>
<accession>A0A3G2ZP97</accession>
<dbReference type="GeneID" id="38573590"/>
<feature type="compositionally biased region" description="Polar residues" evidence="1">
    <location>
        <begin position="414"/>
        <end position="430"/>
    </location>
</feature>
<keyword evidence="2" id="KW-1133">Transmembrane helix</keyword>
<feature type="region of interest" description="Disordered" evidence="1">
    <location>
        <begin position="350"/>
        <end position="382"/>
    </location>
</feature>
<keyword evidence="2" id="KW-0812">Transmembrane</keyword>
<feature type="compositionally biased region" description="Basic and acidic residues" evidence="1">
    <location>
        <begin position="500"/>
        <end position="509"/>
    </location>
</feature>
<feature type="transmembrane region" description="Helical" evidence="2">
    <location>
        <begin position="214"/>
        <end position="235"/>
    </location>
</feature>
<proteinExistence type="predicted"/>
<evidence type="ECO:0000256" key="2">
    <source>
        <dbReference type="SAM" id="Phobius"/>
    </source>
</evidence>
<dbReference type="GO" id="GO:0016491">
    <property type="term" value="F:oxidoreductase activity"/>
    <property type="evidence" value="ECO:0007669"/>
    <property type="project" value="UniProtKB-KW"/>
</dbReference>
<sequence length="588" mass="65295">MLTYCDISLNGYAAIILRVFETIAISSGIAVIISKNPISALIWLIGLFATISLYLIFVGLTYIAFSYLIVYIGAVSILFLFILMLINIRSSELQSNNSNSIPLALFVTTLLNDILFPLLPYYIVILNSYKEIIKENLYYLEQNKYKDTKFNMNLKEKSYIFSNLYNIFFKYYESENMSTFTNIMFVSSNNWDGNMTETSHISTIGNILYSSHNIFLFMSSFILILAMVGAIIITIEPIVNETNMSGYKNNKSKNLKSINIDIKSGASLAMRKLDYRNNNSFTELNSKSQFKAFSTTSSVYRRSPHELQVPPLNYGVNDNPLGVNAQTWNNDVADDPDLTPEQRDMVIARNERRELNIRGREEEPLNQVSPSPASVSTDAPSGASVVTENVETTAHSLNILCYNSKVHFKQSCETASTSNTDGNTYSTPRDNSSEDQEQLRESIVNTEQERQPSDSNKPFAKRSCSDDIEEPSAKRPRLDDEDKGGSSGSNGDPSDSGPATKDENTDKALDNNNNTENVQSAEENVQSAAENAQSASENVQSAAENAQSASENVQSAAENVQSTAENVQSATSYLSAADIAEWVKNIWG</sequence>
<evidence type="ECO:0000256" key="1">
    <source>
        <dbReference type="SAM" id="MobiDB-lite"/>
    </source>
</evidence>
<geneLocation type="mitochondrion" evidence="3"/>
<dbReference type="InterPro" id="IPR001457">
    <property type="entry name" value="NADH_UbQ/plastoQ_OxRdtase_su6"/>
</dbReference>
<dbReference type="AlphaFoldDB" id="A0A3G2ZP97"/>
<feature type="transmembrane region" description="Helical" evidence="2">
    <location>
        <begin position="100"/>
        <end position="123"/>
    </location>
</feature>
<feature type="transmembrane region" description="Helical" evidence="2">
    <location>
        <begin position="12"/>
        <end position="33"/>
    </location>
</feature>
<feature type="compositionally biased region" description="Basic and acidic residues" evidence="1">
    <location>
        <begin position="350"/>
        <end position="363"/>
    </location>
</feature>
<keyword evidence="3" id="KW-0560">Oxidoreductase</keyword>
<dbReference type="PANTHER" id="PTHR33269">
    <property type="entry name" value="NADH-UBIQUINONE OXIDOREDUCTASE CHAIN 6"/>
    <property type="match status" value="1"/>
</dbReference>
<feature type="region of interest" description="Disordered" evidence="1">
    <location>
        <begin position="414"/>
        <end position="561"/>
    </location>
</feature>
<dbReference type="InterPro" id="IPR042106">
    <property type="entry name" value="Nuo/plastoQ_OxRdtase_6_NuoJ"/>
</dbReference>
<reference evidence="3" key="2">
    <citation type="submission" date="2018-05" db="EMBL/GenBank/DDBJ databases">
        <authorList>
            <person name="Zhang Y.-J."/>
        </authorList>
    </citation>
    <scope>NUCLEOTIDE SEQUENCE</scope>
    <source>
        <strain evidence="3">ARSEF 9457</strain>
    </source>
</reference>
<gene>
    <name evidence="3" type="primary">nad6</name>
</gene>
<keyword evidence="2" id="KW-0472">Membrane</keyword>